<evidence type="ECO:0000313" key="2">
    <source>
        <dbReference type="EMBL" id="SLN45376.1"/>
    </source>
</evidence>
<evidence type="ECO:0000256" key="1">
    <source>
        <dbReference type="SAM" id="MobiDB-lite"/>
    </source>
</evidence>
<dbReference type="InterPro" id="IPR009593">
    <property type="entry name" value="DUF1203"/>
</dbReference>
<organism evidence="2 3">
    <name type="scientific">Ruegeria meonggei</name>
    <dbReference type="NCBI Taxonomy" id="1446476"/>
    <lineage>
        <taxon>Bacteria</taxon>
        <taxon>Pseudomonadati</taxon>
        <taxon>Pseudomonadota</taxon>
        <taxon>Alphaproteobacteria</taxon>
        <taxon>Rhodobacterales</taxon>
        <taxon>Roseobacteraceae</taxon>
        <taxon>Ruegeria</taxon>
    </lineage>
</organism>
<dbReference type="OrthoDB" id="118609at2"/>
<proteinExistence type="predicted"/>
<reference evidence="3" key="1">
    <citation type="submission" date="2017-03" db="EMBL/GenBank/DDBJ databases">
        <authorList>
            <person name="Rodrigo-Torres L."/>
            <person name="Arahal R.D."/>
            <person name="Lucena T."/>
        </authorList>
    </citation>
    <scope>NUCLEOTIDE SEQUENCE [LARGE SCALE GENOMIC DNA]</scope>
    <source>
        <strain evidence="3">CECT 8411</strain>
    </source>
</reference>
<gene>
    <name evidence="2" type="ORF">RUM8411_02105</name>
</gene>
<name>A0A1X6Z9Z7_9RHOB</name>
<feature type="region of interest" description="Disordered" evidence="1">
    <location>
        <begin position="1"/>
        <end position="34"/>
    </location>
</feature>
<dbReference type="AlphaFoldDB" id="A0A1X6Z9Z7"/>
<evidence type="ECO:0000313" key="3">
    <source>
        <dbReference type="Proteomes" id="UP000193778"/>
    </source>
</evidence>
<dbReference type="Pfam" id="PF06718">
    <property type="entry name" value="DUF1203"/>
    <property type="match status" value="1"/>
</dbReference>
<dbReference type="Proteomes" id="UP000193778">
    <property type="component" value="Unassembled WGS sequence"/>
</dbReference>
<evidence type="ECO:0008006" key="4">
    <source>
        <dbReference type="Google" id="ProtNLM"/>
    </source>
</evidence>
<keyword evidence="3" id="KW-1185">Reference proteome</keyword>
<sequence length="155" mass="17103">MHRISALPTDQVEAYRSGAPDGYGNPPERAISNGQGNPCRHCLTYIPEGKEMLVLAHRPFPATQPFAETGPIYLCVEPCQRHEDPSELPEALTASPNYLIKGYGADDRIVYGTGIITPQADLHSAAKDIFARDDVAYIHIRSALNNCYHARIDRT</sequence>
<dbReference type="RefSeq" id="WP_085822610.1">
    <property type="nucleotide sequence ID" value="NZ_FWFP01000005.1"/>
</dbReference>
<dbReference type="PIRSF" id="PIRSF034110">
    <property type="entry name" value="DUF1203"/>
    <property type="match status" value="1"/>
</dbReference>
<protein>
    <recommendedName>
        <fullName evidence="4">DUF1203 domain-containing protein</fullName>
    </recommendedName>
</protein>
<accession>A0A1X6Z9Z7</accession>
<dbReference type="EMBL" id="FWFP01000005">
    <property type="protein sequence ID" value="SLN45376.1"/>
    <property type="molecule type" value="Genomic_DNA"/>
</dbReference>